<feature type="region of interest" description="Disordered" evidence="1">
    <location>
        <begin position="129"/>
        <end position="186"/>
    </location>
</feature>
<sequence length="212" mass="21901">MVKTHEATRSSPAIGGHNTAKTISTDNEHSDDQAKTSMPSTTEPSAVADNDSECEDEEYNNEDVRHTKPTSHRSCAGGGGSGSANGSGNYAMGSQCLDSGMLLRQGISLWARSSSPGDSVEVVATATTSAPAGATGGPAPPHPTSSVTGAVNNRSYVNLQNPRPSAARTPLGKQHQAPASGGNAGANGGGSREYFYFCLLLLLYIVFDTDLW</sequence>
<feature type="compositionally biased region" description="Polar residues" evidence="1">
    <location>
        <begin position="35"/>
        <end position="44"/>
    </location>
</feature>
<gene>
    <name evidence="2" type="ORF">TTAC_LOCUS4139</name>
</gene>
<dbReference type="EMBL" id="UYWX01003755">
    <property type="protein sequence ID" value="VDM24270.1"/>
    <property type="molecule type" value="Genomic_DNA"/>
</dbReference>
<keyword evidence="3" id="KW-1185">Reference proteome</keyword>
<dbReference type="AlphaFoldDB" id="A0A0R3WTR4"/>
<organism evidence="4">
    <name type="scientific">Hydatigena taeniaeformis</name>
    <name type="common">Feline tapeworm</name>
    <name type="synonym">Taenia taeniaeformis</name>
    <dbReference type="NCBI Taxonomy" id="6205"/>
    <lineage>
        <taxon>Eukaryota</taxon>
        <taxon>Metazoa</taxon>
        <taxon>Spiralia</taxon>
        <taxon>Lophotrochozoa</taxon>
        <taxon>Platyhelminthes</taxon>
        <taxon>Cestoda</taxon>
        <taxon>Eucestoda</taxon>
        <taxon>Cyclophyllidea</taxon>
        <taxon>Taeniidae</taxon>
        <taxon>Hydatigera</taxon>
    </lineage>
</organism>
<dbReference type="WBParaSite" id="TTAC_0000415401-mRNA-1">
    <property type="protein sequence ID" value="TTAC_0000415401-mRNA-1"/>
    <property type="gene ID" value="TTAC_0000415401"/>
</dbReference>
<proteinExistence type="predicted"/>
<dbReference type="STRING" id="6205.A0A0R3WTR4"/>
<feature type="compositionally biased region" description="Acidic residues" evidence="1">
    <location>
        <begin position="50"/>
        <end position="61"/>
    </location>
</feature>
<reference evidence="2 3" key="2">
    <citation type="submission" date="2018-11" db="EMBL/GenBank/DDBJ databases">
        <authorList>
            <consortium name="Pathogen Informatics"/>
        </authorList>
    </citation>
    <scope>NUCLEOTIDE SEQUENCE [LARGE SCALE GENOMIC DNA]</scope>
</reference>
<reference evidence="4" key="1">
    <citation type="submission" date="2017-02" db="UniProtKB">
        <authorList>
            <consortium name="WormBaseParasite"/>
        </authorList>
    </citation>
    <scope>IDENTIFICATION</scope>
</reference>
<feature type="compositionally biased region" description="Gly residues" evidence="1">
    <location>
        <begin position="76"/>
        <end position="85"/>
    </location>
</feature>
<feature type="region of interest" description="Disordered" evidence="1">
    <location>
        <begin position="1"/>
        <end position="87"/>
    </location>
</feature>
<dbReference type="Proteomes" id="UP000274429">
    <property type="component" value="Unassembled WGS sequence"/>
</dbReference>
<accession>A0A0R3WTR4</accession>
<evidence type="ECO:0000313" key="3">
    <source>
        <dbReference type="Proteomes" id="UP000274429"/>
    </source>
</evidence>
<evidence type="ECO:0000256" key="1">
    <source>
        <dbReference type="SAM" id="MobiDB-lite"/>
    </source>
</evidence>
<feature type="compositionally biased region" description="Polar residues" evidence="1">
    <location>
        <begin position="147"/>
        <end position="163"/>
    </location>
</feature>
<evidence type="ECO:0000313" key="2">
    <source>
        <dbReference type="EMBL" id="VDM24270.1"/>
    </source>
</evidence>
<name>A0A0R3WTR4_HYDTA</name>
<evidence type="ECO:0000313" key="4">
    <source>
        <dbReference type="WBParaSite" id="TTAC_0000415401-mRNA-1"/>
    </source>
</evidence>
<protein>
    <submittedName>
        <fullName evidence="2 4">Uncharacterized protein</fullName>
    </submittedName>
</protein>